<dbReference type="PROSITE" id="PS51729">
    <property type="entry name" value="GNAT_YJDJ"/>
    <property type="match status" value="1"/>
</dbReference>
<proteinExistence type="predicted"/>
<sequence length="118" mass="13090">MTATPENAANSTDEPSVVRNDEAGRYEIYLGEKLAGFTIFLDTDQQRIFPHTVIDEEFSGHGLSSILVRQALADTQAAKRRIVAVRPVVARYLQKHPELQDSVDPVTPEVISLLRSLS</sequence>
<gene>
    <name evidence="2" type="ORF">UM93_13045</name>
</gene>
<feature type="domain" description="N-acetyltransferase" evidence="1">
    <location>
        <begin position="18"/>
        <end position="104"/>
    </location>
</feature>
<dbReference type="InterPro" id="IPR016181">
    <property type="entry name" value="Acyl_CoA_acyltransferase"/>
</dbReference>
<dbReference type="STRING" id="1618207.UM93_13045"/>
<dbReference type="Proteomes" id="UP000061839">
    <property type="component" value="Chromosome"/>
</dbReference>
<name>A0A0D4C0J8_9MICC</name>
<evidence type="ECO:0000313" key="3">
    <source>
        <dbReference type="Proteomes" id="UP000061839"/>
    </source>
</evidence>
<evidence type="ECO:0000259" key="1">
    <source>
        <dbReference type="PROSITE" id="PS51729"/>
    </source>
</evidence>
<organism evidence="2 3">
    <name type="scientific">Psychromicrobium lacuslunae</name>
    <dbReference type="NCBI Taxonomy" id="1618207"/>
    <lineage>
        <taxon>Bacteria</taxon>
        <taxon>Bacillati</taxon>
        <taxon>Actinomycetota</taxon>
        <taxon>Actinomycetes</taxon>
        <taxon>Micrococcales</taxon>
        <taxon>Micrococcaceae</taxon>
        <taxon>Psychromicrobium</taxon>
    </lineage>
</organism>
<dbReference type="RefSeq" id="WP_082057147.1">
    <property type="nucleotide sequence ID" value="NZ_CP011005.1"/>
</dbReference>
<dbReference type="HOGENOM" id="CLU_132888_0_1_11"/>
<accession>A0A0D4C0J8</accession>
<dbReference type="AlphaFoldDB" id="A0A0D4C0J8"/>
<evidence type="ECO:0000313" key="2">
    <source>
        <dbReference type="EMBL" id="AJT42197.1"/>
    </source>
</evidence>
<dbReference type="SUPFAM" id="SSF55729">
    <property type="entry name" value="Acyl-CoA N-acyltransferases (Nat)"/>
    <property type="match status" value="1"/>
</dbReference>
<protein>
    <submittedName>
        <fullName evidence="2">GNAT family acetyltraansferase</fullName>
    </submittedName>
</protein>
<dbReference type="Pfam" id="PF14542">
    <property type="entry name" value="Acetyltransf_CG"/>
    <property type="match status" value="1"/>
</dbReference>
<dbReference type="InterPro" id="IPR031165">
    <property type="entry name" value="GNAT_YJDJ"/>
</dbReference>
<dbReference type="PATRIC" id="fig|1618207.4.peg.2644"/>
<dbReference type="OrthoDB" id="5405911at2"/>
<keyword evidence="3" id="KW-1185">Reference proteome</keyword>
<dbReference type="EMBL" id="CP011005">
    <property type="protein sequence ID" value="AJT42197.1"/>
    <property type="molecule type" value="Genomic_DNA"/>
</dbReference>
<dbReference type="Gene3D" id="3.40.630.30">
    <property type="match status" value="1"/>
</dbReference>
<dbReference type="KEGG" id="ari:UM93_13045"/>
<reference evidence="2 3" key="1">
    <citation type="journal article" date="2015" name="Genome Announc.">
        <title>Complete Genome Sequencing of Protease-Producing Novel Arthrobacter sp. Strain IHBB 11108 Using PacBio Single-Molecule Real-Time Sequencing Technology.</title>
        <authorList>
            <person name="Kiran S."/>
            <person name="Swarnkar M.K."/>
            <person name="Pal M."/>
            <person name="Thakur R."/>
            <person name="Tewari R."/>
            <person name="Singh A.K."/>
            <person name="Gulati A."/>
        </authorList>
    </citation>
    <scope>NUCLEOTIDE SEQUENCE [LARGE SCALE GENOMIC DNA]</scope>
    <source>
        <strain evidence="2 3">IHBB 11108</strain>
    </source>
</reference>